<feature type="domain" description="RING-type" evidence="6">
    <location>
        <begin position="44"/>
        <end position="84"/>
    </location>
</feature>
<dbReference type="PROSITE" id="PS50135">
    <property type="entry name" value="ZF_ZZ_2"/>
    <property type="match status" value="1"/>
</dbReference>
<dbReference type="FunFam" id="3.30.60.90:FF:000014">
    <property type="entry name" value="E3 ubiquitin-protein ligase PRT1"/>
    <property type="match status" value="1"/>
</dbReference>
<dbReference type="GO" id="GO:0008270">
    <property type="term" value="F:zinc ion binding"/>
    <property type="evidence" value="ECO:0007669"/>
    <property type="project" value="UniProtKB-KW"/>
</dbReference>
<dbReference type="GO" id="GO:0061630">
    <property type="term" value="F:ubiquitin protein ligase activity"/>
    <property type="evidence" value="ECO:0007669"/>
    <property type="project" value="TreeGrafter"/>
</dbReference>
<dbReference type="Gene3D" id="3.30.40.10">
    <property type="entry name" value="Zinc/RING finger domain, C3HC4 (zinc finger)"/>
    <property type="match status" value="3"/>
</dbReference>
<feature type="domain" description="RING-type" evidence="6">
    <location>
        <begin position="479"/>
        <end position="517"/>
    </location>
</feature>
<dbReference type="SUPFAM" id="SSF57850">
    <property type="entry name" value="RING/U-box"/>
    <property type="match status" value="4"/>
</dbReference>
<evidence type="ECO:0000259" key="7">
    <source>
        <dbReference type="PROSITE" id="PS50135"/>
    </source>
</evidence>
<dbReference type="InterPro" id="IPR001841">
    <property type="entry name" value="Znf_RING"/>
</dbReference>
<organism evidence="8 9">
    <name type="scientific">Acer saccharum</name>
    <name type="common">Sugar maple</name>
    <dbReference type="NCBI Taxonomy" id="4024"/>
    <lineage>
        <taxon>Eukaryota</taxon>
        <taxon>Viridiplantae</taxon>
        <taxon>Streptophyta</taxon>
        <taxon>Embryophyta</taxon>
        <taxon>Tracheophyta</taxon>
        <taxon>Spermatophyta</taxon>
        <taxon>Magnoliopsida</taxon>
        <taxon>eudicotyledons</taxon>
        <taxon>Gunneridae</taxon>
        <taxon>Pentapetalae</taxon>
        <taxon>rosids</taxon>
        <taxon>malvids</taxon>
        <taxon>Sapindales</taxon>
        <taxon>Sapindaceae</taxon>
        <taxon>Hippocastanoideae</taxon>
        <taxon>Acereae</taxon>
        <taxon>Acer</taxon>
    </lineage>
</organism>
<evidence type="ECO:0000256" key="3">
    <source>
        <dbReference type="ARBA" id="ARBA00022833"/>
    </source>
</evidence>
<dbReference type="Proteomes" id="UP001168877">
    <property type="component" value="Unassembled WGS sequence"/>
</dbReference>
<feature type="domain" description="RING-type" evidence="6">
    <location>
        <begin position="232"/>
        <end position="270"/>
    </location>
</feature>
<dbReference type="PROSITE" id="PS50089">
    <property type="entry name" value="ZF_RING_2"/>
    <property type="match status" value="3"/>
</dbReference>
<dbReference type="Pfam" id="PF00569">
    <property type="entry name" value="ZZ"/>
    <property type="match status" value="1"/>
</dbReference>
<dbReference type="GO" id="GO:0043161">
    <property type="term" value="P:proteasome-mediated ubiquitin-dependent protein catabolic process"/>
    <property type="evidence" value="ECO:0007669"/>
    <property type="project" value="TreeGrafter"/>
</dbReference>
<accession>A0AA39W369</accession>
<evidence type="ECO:0000256" key="5">
    <source>
        <dbReference type="SAM" id="MobiDB-lite"/>
    </source>
</evidence>
<feature type="region of interest" description="Disordered" evidence="5">
    <location>
        <begin position="685"/>
        <end position="707"/>
    </location>
</feature>
<reference evidence="8" key="1">
    <citation type="journal article" date="2022" name="Plant J.">
        <title>Strategies of tolerance reflected in two North American maple genomes.</title>
        <authorList>
            <person name="McEvoy S.L."/>
            <person name="Sezen U.U."/>
            <person name="Trouern-Trend A."/>
            <person name="McMahon S.M."/>
            <person name="Schaberg P.G."/>
            <person name="Yang J."/>
            <person name="Wegrzyn J.L."/>
            <person name="Swenson N.G."/>
        </authorList>
    </citation>
    <scope>NUCLEOTIDE SEQUENCE</scope>
    <source>
        <strain evidence="8">NS2018</strain>
    </source>
</reference>
<evidence type="ECO:0000313" key="8">
    <source>
        <dbReference type="EMBL" id="KAK0608349.1"/>
    </source>
</evidence>
<dbReference type="PANTHER" id="PTHR15898">
    <property type="entry name" value="BIFUNCTIONAL APOPTOSIS REGULATOR"/>
    <property type="match status" value="1"/>
</dbReference>
<name>A0AA39W369_ACESA</name>
<dbReference type="PROSITE" id="PS00518">
    <property type="entry name" value="ZF_RING_1"/>
    <property type="match status" value="2"/>
</dbReference>
<dbReference type="InterPro" id="IPR027370">
    <property type="entry name" value="Znf-RING_euk"/>
</dbReference>
<feature type="compositionally biased region" description="Low complexity" evidence="5">
    <location>
        <begin position="10"/>
        <end position="19"/>
    </location>
</feature>
<evidence type="ECO:0000256" key="2">
    <source>
        <dbReference type="ARBA" id="ARBA00022771"/>
    </source>
</evidence>
<dbReference type="Pfam" id="PF13445">
    <property type="entry name" value="zf-RING_UBOX"/>
    <property type="match status" value="2"/>
</dbReference>
<dbReference type="InterPro" id="IPR017907">
    <property type="entry name" value="Znf_RING_CS"/>
</dbReference>
<comment type="caution">
    <text evidence="8">The sequence shown here is derived from an EMBL/GenBank/DDBJ whole genome shotgun (WGS) entry which is preliminary data.</text>
</comment>
<dbReference type="AlphaFoldDB" id="A0AA39W369"/>
<feature type="region of interest" description="Disordered" evidence="5">
    <location>
        <begin position="1"/>
        <end position="32"/>
    </location>
</feature>
<evidence type="ECO:0000259" key="6">
    <source>
        <dbReference type="PROSITE" id="PS50089"/>
    </source>
</evidence>
<dbReference type="FunFam" id="3.30.40.10:FF:000489">
    <property type="entry name" value="E3 ubiquitin-protein ligase PRT1"/>
    <property type="match status" value="1"/>
</dbReference>
<keyword evidence="9" id="KW-1185">Reference proteome</keyword>
<dbReference type="InterPro" id="IPR013083">
    <property type="entry name" value="Znf_RING/FYVE/PHD"/>
</dbReference>
<keyword evidence="1" id="KW-0479">Metal-binding</keyword>
<dbReference type="InterPro" id="IPR043145">
    <property type="entry name" value="Znf_ZZ_sf"/>
</dbReference>
<dbReference type="Gene3D" id="3.30.60.90">
    <property type="match status" value="1"/>
</dbReference>
<dbReference type="EMBL" id="JAUESC010000001">
    <property type="protein sequence ID" value="KAK0608349.1"/>
    <property type="molecule type" value="Genomic_DNA"/>
</dbReference>
<sequence length="707" mass="79475">MENRNDDDNTNNNSTPNLTKLKGEEEKGNAQHEADEDFHEEFKCCVCLELLYKPVVLACGHISCFWCVYQAMNYRHESHCPVCRRPYNHFPSICQLLHFLLMKLYPVIYKRREREVGEEEKKAGIFSPQLDHQLYGSNPSEGLDILENLLCSPSCQQTMYPESHRSGEEKSSPCMNVLETTVDCGDDTTFRFATISETLENTGNALVQEFRLLGNELEHKAPNQVSVDDLPCAECKRMLFQPVVLNCGHVLCASCVVVPEDGDFRCPVCQSVHSHGLPSVCLILEHFLEEQFPQLYAEKREAFLKQTNCSTKQTHQRPGQSLSLPNNVYAPWWLGNGPKVHTGVGCDFCGLYPVIYKRRERQVGEEEKKAGIFSPQLDRQLYGSNPSEGFDILENLLCSPSCQQTMYPESHRSGEEKSSSCMNVLETTVDCGDDTTFRFATISETLENTGNAPVQEFRLPGNELEHKAPNQVSVDDLPCAECKRMLFQPVVLNCGHVLCESCVVVPEDGDLRCPVCQSMHSHGIPSVCLILEHFLEEQFPQLYAEKREAFLKQTNCSTKQTHQRPGRSLSLPKNVYASWWLGNGPKVHVGVGCDFCGMSPITGERYKCKDCVEKIGFDLCEACYKNPAKVPGRFNQQHKPEHQFEIIRPQNKSYLLGSAYSDADDEDRDENDDSDTVENFVGVSSAHIMSGDAPQGLGDDTNGDRSG</sequence>
<keyword evidence="3" id="KW-0862">Zinc</keyword>
<reference evidence="8" key="2">
    <citation type="submission" date="2023-06" db="EMBL/GenBank/DDBJ databases">
        <authorList>
            <person name="Swenson N.G."/>
            <person name="Wegrzyn J.L."/>
            <person name="Mcevoy S.L."/>
        </authorList>
    </citation>
    <scope>NUCLEOTIDE SEQUENCE</scope>
    <source>
        <strain evidence="8">NS2018</strain>
        <tissue evidence="8">Leaf</tissue>
    </source>
</reference>
<proteinExistence type="predicted"/>
<protein>
    <recommendedName>
        <fullName evidence="10">E3 ubiquitin-protein ligase PRT1</fullName>
    </recommendedName>
</protein>
<evidence type="ECO:0000256" key="1">
    <source>
        <dbReference type="ARBA" id="ARBA00022723"/>
    </source>
</evidence>
<dbReference type="SMART" id="SM00184">
    <property type="entry name" value="RING"/>
    <property type="match status" value="3"/>
</dbReference>
<dbReference type="InterPro" id="IPR000433">
    <property type="entry name" value="Znf_ZZ"/>
</dbReference>
<gene>
    <name evidence="8" type="ORF">LWI29_029356</name>
</gene>
<keyword evidence="2 4" id="KW-0863">Zinc-finger</keyword>
<evidence type="ECO:0000313" key="9">
    <source>
        <dbReference type="Proteomes" id="UP001168877"/>
    </source>
</evidence>
<evidence type="ECO:0008006" key="10">
    <source>
        <dbReference type="Google" id="ProtNLM"/>
    </source>
</evidence>
<feature type="compositionally biased region" description="Basic and acidic residues" evidence="5">
    <location>
        <begin position="21"/>
        <end position="32"/>
    </location>
</feature>
<evidence type="ECO:0000256" key="4">
    <source>
        <dbReference type="PROSITE-ProRule" id="PRU00228"/>
    </source>
</evidence>
<dbReference type="PANTHER" id="PTHR15898:SF15">
    <property type="entry name" value="E3 UBIQUITIN-PROTEIN LIGASE PRT1-LIKE"/>
    <property type="match status" value="1"/>
</dbReference>
<feature type="domain" description="ZZ-type" evidence="7">
    <location>
        <begin position="588"/>
        <end position="652"/>
    </location>
</feature>
<dbReference type="Pfam" id="PF13920">
    <property type="entry name" value="zf-C3HC4_3"/>
    <property type="match status" value="1"/>
</dbReference>